<evidence type="ECO:0000256" key="1">
    <source>
        <dbReference type="SAM" id="MobiDB-lite"/>
    </source>
</evidence>
<dbReference type="InterPro" id="IPR001202">
    <property type="entry name" value="WW_dom"/>
</dbReference>
<dbReference type="AlphaFoldDB" id="A0AAN9UUE9"/>
<sequence>MEDLDGQMGSGAEVRRVTMATDDDHSASSEQITANEEIQMLPRGWKMRAKGKSNRVAFYRPNESQAGADKKDTFDHPVLGRLPRPWELRKKGPGKFVYYNTETGKAASRGPRRVVPPLTTTARPPPGAVVVAARTFGQQQKQQHVRKLKRQETSCVPLHDEYERTRCLDDGKGAIGGMNDGIYVVRKKVTGQLFVEKNYSGAVPHLIPLIKSEINMMKGLLHSSIIHYVASFIQDDPFRATV</sequence>
<dbReference type="EMBL" id="JAKJXP020000022">
    <property type="protein sequence ID" value="KAK7754258.1"/>
    <property type="molecule type" value="Genomic_DNA"/>
</dbReference>
<organism evidence="3 4">
    <name type="scientific">Diatrype stigma</name>
    <dbReference type="NCBI Taxonomy" id="117547"/>
    <lineage>
        <taxon>Eukaryota</taxon>
        <taxon>Fungi</taxon>
        <taxon>Dikarya</taxon>
        <taxon>Ascomycota</taxon>
        <taxon>Pezizomycotina</taxon>
        <taxon>Sordariomycetes</taxon>
        <taxon>Xylariomycetidae</taxon>
        <taxon>Xylariales</taxon>
        <taxon>Diatrypaceae</taxon>
        <taxon>Diatrype</taxon>
    </lineage>
</organism>
<evidence type="ECO:0000259" key="2">
    <source>
        <dbReference type="PROSITE" id="PS50020"/>
    </source>
</evidence>
<comment type="caution">
    <text evidence="3">The sequence shown here is derived from an EMBL/GenBank/DDBJ whole genome shotgun (WGS) entry which is preliminary data.</text>
</comment>
<accession>A0AAN9UUE9</accession>
<dbReference type="Proteomes" id="UP001320420">
    <property type="component" value="Unassembled WGS sequence"/>
</dbReference>
<evidence type="ECO:0000313" key="3">
    <source>
        <dbReference type="EMBL" id="KAK7754258.1"/>
    </source>
</evidence>
<dbReference type="PROSITE" id="PS50020">
    <property type="entry name" value="WW_DOMAIN_2"/>
    <property type="match status" value="1"/>
</dbReference>
<proteinExistence type="predicted"/>
<reference evidence="3 4" key="1">
    <citation type="submission" date="2024-02" db="EMBL/GenBank/DDBJ databases">
        <title>De novo assembly and annotation of 12 fungi associated with fruit tree decline syndrome in Ontario, Canada.</title>
        <authorList>
            <person name="Sulman M."/>
            <person name="Ellouze W."/>
            <person name="Ilyukhin E."/>
        </authorList>
    </citation>
    <scope>NUCLEOTIDE SEQUENCE [LARGE SCALE GENOMIC DNA]</scope>
    <source>
        <strain evidence="3 4">M11/M66-122</strain>
    </source>
</reference>
<name>A0AAN9UUE9_9PEZI</name>
<gene>
    <name evidence="3" type="ORF">SLS62_003836</name>
</gene>
<protein>
    <recommendedName>
        <fullName evidence="2">WW domain-containing protein</fullName>
    </recommendedName>
</protein>
<feature type="region of interest" description="Disordered" evidence="1">
    <location>
        <begin position="1"/>
        <end position="39"/>
    </location>
</feature>
<evidence type="ECO:0000313" key="4">
    <source>
        <dbReference type="Proteomes" id="UP001320420"/>
    </source>
</evidence>
<feature type="domain" description="WW" evidence="2">
    <location>
        <begin position="80"/>
        <end position="113"/>
    </location>
</feature>
<keyword evidence="4" id="KW-1185">Reference proteome</keyword>